<accession>A0A6C0DQ35</accession>
<organism evidence="1">
    <name type="scientific">viral metagenome</name>
    <dbReference type="NCBI Taxonomy" id="1070528"/>
    <lineage>
        <taxon>unclassified sequences</taxon>
        <taxon>metagenomes</taxon>
        <taxon>organismal metagenomes</taxon>
    </lineage>
</organism>
<reference evidence="1" key="1">
    <citation type="journal article" date="2020" name="Nature">
        <title>Giant virus diversity and host interactions through global metagenomics.</title>
        <authorList>
            <person name="Schulz F."/>
            <person name="Roux S."/>
            <person name="Paez-Espino D."/>
            <person name="Jungbluth S."/>
            <person name="Walsh D.A."/>
            <person name="Denef V.J."/>
            <person name="McMahon K.D."/>
            <person name="Konstantinidis K.T."/>
            <person name="Eloe-Fadrosh E.A."/>
            <person name="Kyrpides N.C."/>
            <person name="Woyke T."/>
        </authorList>
    </citation>
    <scope>NUCLEOTIDE SEQUENCE</scope>
    <source>
        <strain evidence="1">GVMAG-M-3300023174-49</strain>
    </source>
</reference>
<dbReference type="EMBL" id="MN739659">
    <property type="protein sequence ID" value="QHT18727.1"/>
    <property type="molecule type" value="Genomic_DNA"/>
</dbReference>
<protein>
    <submittedName>
        <fullName evidence="1">Uncharacterized protein</fullName>
    </submittedName>
</protein>
<proteinExistence type="predicted"/>
<name>A0A6C0DQ35_9ZZZZ</name>
<evidence type="ECO:0000313" key="1">
    <source>
        <dbReference type="EMBL" id="QHT18727.1"/>
    </source>
</evidence>
<dbReference type="AlphaFoldDB" id="A0A6C0DQ35"/>
<sequence>MFELPIEVQQLIYEFDNTYQNIFRNCLLDIQYRNYMDYGTVYKRIKINNSYTCIETFILRGTKPQNRTLSEINKKRSDYLFNKQLIYFYIYYRDMQFDGLYSWWNKIRECIKAISFCES</sequence>